<dbReference type="InterPro" id="IPR009056">
    <property type="entry name" value="Cyt_c-like_dom"/>
</dbReference>
<keyword evidence="5" id="KW-0732">Signal</keyword>
<keyword evidence="3 4" id="KW-0408">Iron</keyword>
<feature type="signal peptide" evidence="5">
    <location>
        <begin position="1"/>
        <end position="19"/>
    </location>
</feature>
<evidence type="ECO:0000256" key="2">
    <source>
        <dbReference type="ARBA" id="ARBA00022723"/>
    </source>
</evidence>
<dbReference type="PROSITE" id="PS51007">
    <property type="entry name" value="CYTC"/>
    <property type="match status" value="1"/>
</dbReference>
<proteinExistence type="predicted"/>
<dbReference type="Pfam" id="PF00034">
    <property type="entry name" value="Cytochrom_C"/>
    <property type="match status" value="1"/>
</dbReference>
<dbReference type="GO" id="GO:0020037">
    <property type="term" value="F:heme binding"/>
    <property type="evidence" value="ECO:0007669"/>
    <property type="project" value="InterPro"/>
</dbReference>
<accession>A0A2W5VLK1</accession>
<evidence type="ECO:0000259" key="6">
    <source>
        <dbReference type="PROSITE" id="PS51007"/>
    </source>
</evidence>
<dbReference type="InterPro" id="IPR036909">
    <property type="entry name" value="Cyt_c-like_dom_sf"/>
</dbReference>
<dbReference type="GO" id="GO:0046872">
    <property type="term" value="F:metal ion binding"/>
    <property type="evidence" value="ECO:0007669"/>
    <property type="project" value="UniProtKB-KW"/>
</dbReference>
<dbReference type="AlphaFoldDB" id="A0A2W5VLK1"/>
<dbReference type="SUPFAM" id="SSF46626">
    <property type="entry name" value="Cytochrome c"/>
    <property type="match status" value="1"/>
</dbReference>
<feature type="domain" description="Cytochrome c" evidence="6">
    <location>
        <begin position="31"/>
        <end position="117"/>
    </location>
</feature>
<evidence type="ECO:0000256" key="4">
    <source>
        <dbReference type="PROSITE-ProRule" id="PRU00433"/>
    </source>
</evidence>
<evidence type="ECO:0000313" key="8">
    <source>
        <dbReference type="Proteomes" id="UP000249393"/>
    </source>
</evidence>
<dbReference type="GO" id="GO:0009055">
    <property type="term" value="F:electron transfer activity"/>
    <property type="evidence" value="ECO:0007669"/>
    <property type="project" value="InterPro"/>
</dbReference>
<comment type="caution">
    <text evidence="7">The sequence shown here is derived from an EMBL/GenBank/DDBJ whole genome shotgun (WGS) entry which is preliminary data.</text>
</comment>
<evidence type="ECO:0000256" key="3">
    <source>
        <dbReference type="ARBA" id="ARBA00023004"/>
    </source>
</evidence>
<evidence type="ECO:0000313" key="7">
    <source>
        <dbReference type="EMBL" id="PZR36225.1"/>
    </source>
</evidence>
<keyword evidence="2 4" id="KW-0479">Metal-binding</keyword>
<sequence length="120" mass="12711">MLIGTLVLAIAASIGGAWAQSPDADRRKVDADTLAGSPARGGVFARRECATCHTVRGDSVSPKPGAPTFEDISGRYAGARLDWELETITQVGHYAMPAKAMSKADIADVTAYIRTLRPRP</sequence>
<evidence type="ECO:0000256" key="1">
    <source>
        <dbReference type="ARBA" id="ARBA00022617"/>
    </source>
</evidence>
<dbReference type="Gene3D" id="1.10.760.10">
    <property type="entry name" value="Cytochrome c-like domain"/>
    <property type="match status" value="1"/>
</dbReference>
<reference evidence="7 8" key="1">
    <citation type="submission" date="2017-08" db="EMBL/GenBank/DDBJ databases">
        <title>Infants hospitalized years apart are colonized by the same room-sourced microbial strains.</title>
        <authorList>
            <person name="Brooks B."/>
            <person name="Olm M.R."/>
            <person name="Firek B.A."/>
            <person name="Baker R."/>
            <person name="Thomas B.C."/>
            <person name="Morowitz M.J."/>
            <person name="Banfield J.F."/>
        </authorList>
    </citation>
    <scope>NUCLEOTIDE SEQUENCE [LARGE SCALE GENOMIC DNA]</scope>
    <source>
        <strain evidence="7">S2_003_000_R2_4</strain>
    </source>
</reference>
<dbReference type="EMBL" id="QFQZ01000008">
    <property type="protein sequence ID" value="PZR36225.1"/>
    <property type="molecule type" value="Genomic_DNA"/>
</dbReference>
<feature type="chain" id="PRO_5016044292" description="Cytochrome c domain-containing protein" evidence="5">
    <location>
        <begin position="20"/>
        <end position="120"/>
    </location>
</feature>
<dbReference type="Proteomes" id="UP000249393">
    <property type="component" value="Unassembled WGS sequence"/>
</dbReference>
<organism evidence="7 8">
    <name type="scientific">Caulobacter segnis</name>
    <dbReference type="NCBI Taxonomy" id="88688"/>
    <lineage>
        <taxon>Bacteria</taxon>
        <taxon>Pseudomonadati</taxon>
        <taxon>Pseudomonadota</taxon>
        <taxon>Alphaproteobacteria</taxon>
        <taxon>Caulobacterales</taxon>
        <taxon>Caulobacteraceae</taxon>
        <taxon>Caulobacter</taxon>
    </lineage>
</organism>
<keyword evidence="1 4" id="KW-0349">Heme</keyword>
<gene>
    <name evidence="7" type="ORF">DI526_04535</name>
</gene>
<evidence type="ECO:0000256" key="5">
    <source>
        <dbReference type="SAM" id="SignalP"/>
    </source>
</evidence>
<name>A0A2W5VLK1_9CAUL</name>
<protein>
    <recommendedName>
        <fullName evidence="6">Cytochrome c domain-containing protein</fullName>
    </recommendedName>
</protein>